<accession>A0A2N1PNJ6</accession>
<dbReference type="AlphaFoldDB" id="A0A2N1PNJ6"/>
<gene>
    <name evidence="2" type="ORF">CVV64_12295</name>
</gene>
<dbReference type="EMBL" id="PGXC01000010">
    <property type="protein sequence ID" value="PKK89925.1"/>
    <property type="molecule type" value="Genomic_DNA"/>
</dbReference>
<evidence type="ECO:0000256" key="1">
    <source>
        <dbReference type="SAM" id="MobiDB-lite"/>
    </source>
</evidence>
<proteinExistence type="predicted"/>
<dbReference type="Proteomes" id="UP000233256">
    <property type="component" value="Unassembled WGS sequence"/>
</dbReference>
<feature type="region of interest" description="Disordered" evidence="1">
    <location>
        <begin position="1"/>
        <end position="62"/>
    </location>
</feature>
<evidence type="ECO:0000313" key="2">
    <source>
        <dbReference type="EMBL" id="PKK89925.1"/>
    </source>
</evidence>
<protein>
    <submittedName>
        <fullName evidence="2">Uncharacterized protein</fullName>
    </submittedName>
</protein>
<sequence>MNSGPSVVESGKWEAKKNQEVRGQVTRARACHISPATDGRNPEGFDSRWPGRAQRWQLEDRR</sequence>
<name>A0A2N1PNJ6_9BACT</name>
<reference evidence="2 3" key="1">
    <citation type="journal article" date="2017" name="ISME J.">
        <title>Potential for microbial H2 and metal transformations associated with novel bacteria and archaea in deep terrestrial subsurface sediments.</title>
        <authorList>
            <person name="Hernsdorf A.W."/>
            <person name="Amano Y."/>
            <person name="Miyakawa K."/>
            <person name="Ise K."/>
            <person name="Suzuki Y."/>
            <person name="Anantharaman K."/>
            <person name="Probst A."/>
            <person name="Burstein D."/>
            <person name="Thomas B.C."/>
            <person name="Banfield J.F."/>
        </authorList>
    </citation>
    <scope>NUCLEOTIDE SEQUENCE [LARGE SCALE GENOMIC DNA]</scope>
    <source>
        <strain evidence="2">HGW-Wallbacteria-1</strain>
    </source>
</reference>
<comment type="caution">
    <text evidence="2">The sequence shown here is derived from an EMBL/GenBank/DDBJ whole genome shotgun (WGS) entry which is preliminary data.</text>
</comment>
<organism evidence="2 3">
    <name type="scientific">Candidatus Wallbacteria bacterium HGW-Wallbacteria-1</name>
    <dbReference type="NCBI Taxonomy" id="2013854"/>
    <lineage>
        <taxon>Bacteria</taxon>
        <taxon>Candidatus Walliibacteriota</taxon>
    </lineage>
</organism>
<evidence type="ECO:0000313" key="3">
    <source>
        <dbReference type="Proteomes" id="UP000233256"/>
    </source>
</evidence>
<feature type="compositionally biased region" description="Basic and acidic residues" evidence="1">
    <location>
        <begin position="11"/>
        <end position="20"/>
    </location>
</feature>